<organism evidence="2 3">
    <name type="scientific">Opisthorchis viverrini</name>
    <name type="common">Southeast Asian liver fluke</name>
    <dbReference type="NCBI Taxonomy" id="6198"/>
    <lineage>
        <taxon>Eukaryota</taxon>
        <taxon>Metazoa</taxon>
        <taxon>Spiralia</taxon>
        <taxon>Lophotrochozoa</taxon>
        <taxon>Platyhelminthes</taxon>
        <taxon>Trematoda</taxon>
        <taxon>Digenea</taxon>
        <taxon>Opisthorchiida</taxon>
        <taxon>Opisthorchiata</taxon>
        <taxon>Opisthorchiidae</taxon>
        <taxon>Opisthorchis</taxon>
    </lineage>
</organism>
<dbReference type="InterPro" id="IPR045864">
    <property type="entry name" value="aa-tRNA-synth_II/BPL/LPL"/>
</dbReference>
<dbReference type="SUPFAM" id="SSF55681">
    <property type="entry name" value="Class II aaRS and biotin synthetases"/>
    <property type="match status" value="1"/>
</dbReference>
<dbReference type="Gene3D" id="3.30.930.10">
    <property type="entry name" value="Bira Bifunctional Protein, Domain 2"/>
    <property type="match status" value="1"/>
</dbReference>
<dbReference type="EMBL" id="KL596662">
    <property type="protein sequence ID" value="KER30335.1"/>
    <property type="molecule type" value="Genomic_DNA"/>
</dbReference>
<dbReference type="OrthoDB" id="10250105at2759"/>
<dbReference type="AlphaFoldDB" id="A0A075A432"/>
<gene>
    <name evidence="2" type="ORF">T265_13178</name>
</gene>
<proteinExistence type="predicted"/>
<sequence length="698" mass="77291">RGPRCLITHSVWRTPVCLGGASGISESRSHSLDGCWSHYQSRPSRIVCTARSLVMHNNPGMASWSATCSVRMGRNISTILSKITAKVRPRDSSAMNLYQLLPSTGQPTTELYRNCMRTIERLVDDQCVVPYPLRRSDFFAELWQTTAKLLVVFDEPESMNTCKSASEFDHEFSLVCQFLADGGKVLLLLNSSASTENTQNPTSLGHLLSAPRVVTHPLESPQWKWRIHASTASVPHSRILVGSPDETRTNLVITSINPLDSRLDSLRQGLELLHIPCRSLINHFHEKPSNNVTLYSMIMGSHNTRAEKTLNIFSEPSTLAGLGDFTHAELRDCSTLSSLPPEFDWLGYRKNLNTNTLGKSLIWSESLGSSWVLCESVLGKIPPHSGLVVVSNRQTQGHGRGDNRWVTPSGQAAFTLSLTLNPPTYVSQRSAVTFANYVTGMQHLVALSILLACKQLIAERLGALNGHQCAFEVDEELLVNLQHSGPQLRLKWPNDVYVVWNENKQCGDVASSSPNCPRSGKLAGMLTRCSLVGDKEANFIIVGVYVSPTLCRFPYPLSLMNHVEIFTGIGLNVSNHMPTICLQDLLDRVCPKQASVVSTAEVIATILSRLERLVSRTLHTYGLSWAFELYTRCWMHTNQTVKVCSNKNGSPTFGRQCTITGLDAFGYLLVRDNETGEQFSLHPDGNSMDMMLGLIKPK</sequence>
<name>A0A075A432_OPIVI</name>
<dbReference type="GO" id="GO:0005737">
    <property type="term" value="C:cytoplasm"/>
    <property type="evidence" value="ECO:0007669"/>
    <property type="project" value="TreeGrafter"/>
</dbReference>
<feature type="non-terminal residue" evidence="2">
    <location>
        <position position="1"/>
    </location>
</feature>
<dbReference type="Pfam" id="PF03099">
    <property type="entry name" value="BPL_LplA_LipB"/>
    <property type="match status" value="1"/>
</dbReference>
<dbReference type="Proteomes" id="UP000054324">
    <property type="component" value="Unassembled WGS sequence"/>
</dbReference>
<dbReference type="GeneID" id="20327346"/>
<reference evidence="2 3" key="1">
    <citation type="submission" date="2013-11" db="EMBL/GenBank/DDBJ databases">
        <title>Opisthorchis viverrini - life in the bile duct.</title>
        <authorList>
            <person name="Young N.D."/>
            <person name="Nagarajan N."/>
            <person name="Lin S.J."/>
            <person name="Korhonen P.K."/>
            <person name="Jex A.R."/>
            <person name="Hall R.S."/>
            <person name="Safavi-Hemami H."/>
            <person name="Kaewkong W."/>
            <person name="Bertrand D."/>
            <person name="Gao S."/>
            <person name="Seet Q."/>
            <person name="Wongkham S."/>
            <person name="Teh B.T."/>
            <person name="Wongkham C."/>
            <person name="Intapan P.M."/>
            <person name="Maleewong W."/>
            <person name="Yang X."/>
            <person name="Hu M."/>
            <person name="Wang Z."/>
            <person name="Hofmann A."/>
            <person name="Sternberg P.W."/>
            <person name="Tan P."/>
            <person name="Wang J."/>
            <person name="Gasser R.B."/>
        </authorList>
    </citation>
    <scope>NUCLEOTIDE SEQUENCE [LARGE SCALE GENOMIC DNA]</scope>
</reference>
<keyword evidence="3" id="KW-1185">Reference proteome</keyword>
<dbReference type="KEGG" id="ovi:T265_13178"/>
<dbReference type="CTD" id="20327346"/>
<dbReference type="STRING" id="6198.A0A075A432"/>
<dbReference type="PANTHER" id="PTHR12835:SF5">
    <property type="entry name" value="BIOTIN--PROTEIN LIGASE"/>
    <property type="match status" value="1"/>
</dbReference>
<dbReference type="RefSeq" id="XP_009165908.1">
    <property type="nucleotide sequence ID" value="XM_009167644.1"/>
</dbReference>
<evidence type="ECO:0000259" key="1">
    <source>
        <dbReference type="Pfam" id="PF03099"/>
    </source>
</evidence>
<dbReference type="InterPro" id="IPR004143">
    <property type="entry name" value="BPL_LPL_catalytic"/>
</dbReference>
<evidence type="ECO:0000313" key="3">
    <source>
        <dbReference type="Proteomes" id="UP000054324"/>
    </source>
</evidence>
<feature type="domain" description="BPL/LPL catalytic" evidence="1">
    <location>
        <begin position="382"/>
        <end position="543"/>
    </location>
</feature>
<evidence type="ECO:0000313" key="2">
    <source>
        <dbReference type="EMBL" id="KER30335.1"/>
    </source>
</evidence>
<accession>A0A075A432</accession>
<protein>
    <recommendedName>
        <fullName evidence="1">BPL/LPL catalytic domain-containing protein</fullName>
    </recommendedName>
</protein>
<dbReference type="GO" id="GO:0004077">
    <property type="term" value="F:biotin--[biotin carboxyl-carrier protein] ligase activity"/>
    <property type="evidence" value="ECO:0007669"/>
    <property type="project" value="TreeGrafter"/>
</dbReference>
<dbReference type="PANTHER" id="PTHR12835">
    <property type="entry name" value="BIOTIN PROTEIN LIGASE"/>
    <property type="match status" value="1"/>
</dbReference>